<organism evidence="1 2">
    <name type="scientific">Dovyalis caffra</name>
    <dbReference type="NCBI Taxonomy" id="77055"/>
    <lineage>
        <taxon>Eukaryota</taxon>
        <taxon>Viridiplantae</taxon>
        <taxon>Streptophyta</taxon>
        <taxon>Embryophyta</taxon>
        <taxon>Tracheophyta</taxon>
        <taxon>Spermatophyta</taxon>
        <taxon>Magnoliopsida</taxon>
        <taxon>eudicotyledons</taxon>
        <taxon>Gunneridae</taxon>
        <taxon>Pentapetalae</taxon>
        <taxon>rosids</taxon>
        <taxon>fabids</taxon>
        <taxon>Malpighiales</taxon>
        <taxon>Salicaceae</taxon>
        <taxon>Flacourtieae</taxon>
        <taxon>Dovyalis</taxon>
    </lineage>
</organism>
<dbReference type="EMBL" id="CAWUPB010000905">
    <property type="protein sequence ID" value="CAK7328919.1"/>
    <property type="molecule type" value="Genomic_DNA"/>
</dbReference>
<comment type="caution">
    <text evidence="1">The sequence shown here is derived from an EMBL/GenBank/DDBJ whole genome shotgun (WGS) entry which is preliminary data.</text>
</comment>
<proteinExistence type="predicted"/>
<sequence length="80" mass="9366">MEKERGRGIRTLERWRLIHARGSHELYNCQFNAFPISEIVTGEFLHLFIVMQKPRGERTVTTTVLGYTHHTLPSDDAYHV</sequence>
<evidence type="ECO:0000313" key="1">
    <source>
        <dbReference type="EMBL" id="CAK7328919.1"/>
    </source>
</evidence>
<keyword evidence="2" id="KW-1185">Reference proteome</keyword>
<reference evidence="1 2" key="1">
    <citation type="submission" date="2024-01" db="EMBL/GenBank/DDBJ databases">
        <authorList>
            <person name="Waweru B."/>
        </authorList>
    </citation>
    <scope>NUCLEOTIDE SEQUENCE [LARGE SCALE GENOMIC DNA]</scope>
</reference>
<gene>
    <name evidence="1" type="ORF">DCAF_LOCUS6663</name>
</gene>
<dbReference type="Proteomes" id="UP001314170">
    <property type="component" value="Unassembled WGS sequence"/>
</dbReference>
<dbReference type="AlphaFoldDB" id="A0AAV1R801"/>
<protein>
    <submittedName>
        <fullName evidence="1">Uncharacterized protein</fullName>
    </submittedName>
</protein>
<name>A0AAV1R801_9ROSI</name>
<evidence type="ECO:0000313" key="2">
    <source>
        <dbReference type="Proteomes" id="UP001314170"/>
    </source>
</evidence>
<accession>A0AAV1R801</accession>